<dbReference type="SUPFAM" id="SSF56112">
    <property type="entry name" value="Protein kinase-like (PK-like)"/>
    <property type="match status" value="1"/>
</dbReference>
<evidence type="ECO:0000256" key="2">
    <source>
        <dbReference type="ARBA" id="ARBA00022527"/>
    </source>
</evidence>
<sequence>MMDPFIKSVIVTDGNLRLGVDIFQVSRYYLSMKCLEDYIEINQDNNPDYYFKELFEMLKISKDNLSKLLDDLVENFKQDLIKYNNDCNNIKNLPKLKGYLNDQVPKRDFLPYYIKNYNSNELFPILNNKVLNIEEFIKFKYGRSVILRNKGSLIQRKKKSFQSIKEEEEYILEIFDVVRLASGEIITLRGEDFDRQLSFKESFDICFNKYLPHEYIALETLNKFANKNVKIVPKLNGIFFLKVDKSILTSFERIDIYDDKFQLVQPLSGIGIEMEKILEIYEIPIDINRLRTRFDLKIKQYFEKLIKICKNNLLLIHRHYGLHGDLSFNNIIIDKNNVIFIDFAQSWSYKCNDRIDEDEFLNLKKLMVKEFKELIKIMIYKLEDGFKILSQNINLDFNSDYIDYGKFENIKQLVENIIDINEIYFDLSLKELKQWCFDIYNSG</sequence>
<comment type="catalytic activity">
    <reaction evidence="7">
        <text>L-threonyl-[protein] + ATP = O-phospho-L-threonyl-[protein] + ADP + H(+)</text>
        <dbReference type="Rhea" id="RHEA:46608"/>
        <dbReference type="Rhea" id="RHEA-COMP:11060"/>
        <dbReference type="Rhea" id="RHEA-COMP:11605"/>
        <dbReference type="ChEBI" id="CHEBI:15378"/>
        <dbReference type="ChEBI" id="CHEBI:30013"/>
        <dbReference type="ChEBI" id="CHEBI:30616"/>
        <dbReference type="ChEBI" id="CHEBI:61977"/>
        <dbReference type="ChEBI" id="CHEBI:456216"/>
        <dbReference type="EC" id="2.7.11.1"/>
    </reaction>
</comment>
<comment type="caution">
    <text evidence="10">The sequence shown here is derived from an EMBL/GenBank/DDBJ whole genome shotgun (WGS) entry which is preliminary data.</text>
</comment>
<dbReference type="Gene3D" id="1.10.510.10">
    <property type="entry name" value="Transferase(Phosphotransferase) domain 1"/>
    <property type="match status" value="1"/>
</dbReference>
<dbReference type="Pfam" id="PF01163">
    <property type="entry name" value="RIO1"/>
    <property type="match status" value="1"/>
</dbReference>
<comment type="catalytic activity">
    <reaction evidence="8">
        <text>L-seryl-[protein] + ATP = O-phospho-L-seryl-[protein] + ADP + H(+)</text>
        <dbReference type="Rhea" id="RHEA:17989"/>
        <dbReference type="Rhea" id="RHEA-COMP:9863"/>
        <dbReference type="Rhea" id="RHEA-COMP:11604"/>
        <dbReference type="ChEBI" id="CHEBI:15378"/>
        <dbReference type="ChEBI" id="CHEBI:29999"/>
        <dbReference type="ChEBI" id="CHEBI:30616"/>
        <dbReference type="ChEBI" id="CHEBI:83421"/>
        <dbReference type="ChEBI" id="CHEBI:456216"/>
        <dbReference type="EC" id="2.7.11.1"/>
    </reaction>
</comment>
<dbReference type="GO" id="GO:0005524">
    <property type="term" value="F:ATP binding"/>
    <property type="evidence" value="ECO:0007669"/>
    <property type="project" value="UniProtKB-KW"/>
</dbReference>
<evidence type="ECO:0000256" key="7">
    <source>
        <dbReference type="ARBA" id="ARBA00047899"/>
    </source>
</evidence>
<dbReference type="InterPro" id="IPR011009">
    <property type="entry name" value="Kinase-like_dom_sf"/>
</dbReference>
<evidence type="ECO:0000259" key="9">
    <source>
        <dbReference type="Pfam" id="PF01163"/>
    </source>
</evidence>
<reference evidence="10" key="1">
    <citation type="journal article" date="2021" name="Open Biol.">
        <title>Shared evolutionary footprints suggest mitochondrial oxidative damage underlies multiple complex I losses in fungi.</title>
        <authorList>
            <person name="Schikora-Tamarit M.A."/>
            <person name="Marcet-Houben M."/>
            <person name="Nosek J."/>
            <person name="Gabaldon T."/>
        </authorList>
    </citation>
    <scope>NUCLEOTIDE SEQUENCE</scope>
    <source>
        <strain evidence="10">CBS6341</strain>
    </source>
</reference>
<gene>
    <name evidence="10" type="ORF">WICMUC_005550</name>
</gene>
<keyword evidence="3" id="KW-0808">Transferase</keyword>
<evidence type="ECO:0000256" key="3">
    <source>
        <dbReference type="ARBA" id="ARBA00022679"/>
    </source>
</evidence>
<evidence type="ECO:0000256" key="8">
    <source>
        <dbReference type="ARBA" id="ARBA00048679"/>
    </source>
</evidence>
<evidence type="ECO:0000256" key="6">
    <source>
        <dbReference type="ARBA" id="ARBA00022840"/>
    </source>
</evidence>
<evidence type="ECO:0000313" key="10">
    <source>
        <dbReference type="EMBL" id="KAH3666646.1"/>
    </source>
</evidence>
<dbReference type="EMBL" id="JAEUBF010001415">
    <property type="protein sequence ID" value="KAH3666646.1"/>
    <property type="molecule type" value="Genomic_DNA"/>
</dbReference>
<dbReference type="AlphaFoldDB" id="A0A9P8T5C3"/>
<evidence type="ECO:0000313" key="11">
    <source>
        <dbReference type="Proteomes" id="UP000769528"/>
    </source>
</evidence>
<accession>A0A9P8T5C3</accession>
<organism evidence="10 11">
    <name type="scientific">Wickerhamomyces mucosus</name>
    <dbReference type="NCBI Taxonomy" id="1378264"/>
    <lineage>
        <taxon>Eukaryota</taxon>
        <taxon>Fungi</taxon>
        <taxon>Dikarya</taxon>
        <taxon>Ascomycota</taxon>
        <taxon>Saccharomycotina</taxon>
        <taxon>Saccharomycetes</taxon>
        <taxon>Phaffomycetales</taxon>
        <taxon>Wickerhamomycetaceae</taxon>
        <taxon>Wickerhamomyces</taxon>
    </lineage>
</organism>
<reference evidence="10" key="2">
    <citation type="submission" date="2021-01" db="EMBL/GenBank/DDBJ databases">
        <authorList>
            <person name="Schikora-Tamarit M.A."/>
        </authorList>
    </citation>
    <scope>NUCLEOTIDE SEQUENCE</scope>
    <source>
        <strain evidence="10">CBS6341</strain>
    </source>
</reference>
<dbReference type="GO" id="GO:0004674">
    <property type="term" value="F:protein serine/threonine kinase activity"/>
    <property type="evidence" value="ECO:0007669"/>
    <property type="project" value="UniProtKB-KW"/>
</dbReference>
<keyword evidence="4" id="KW-0547">Nucleotide-binding</keyword>
<evidence type="ECO:0000256" key="5">
    <source>
        <dbReference type="ARBA" id="ARBA00022777"/>
    </source>
</evidence>
<proteinExistence type="predicted"/>
<keyword evidence="11" id="KW-1185">Reference proteome</keyword>
<keyword evidence="2" id="KW-0723">Serine/threonine-protein kinase</keyword>
<name>A0A9P8T5C3_9ASCO</name>
<dbReference type="Proteomes" id="UP000769528">
    <property type="component" value="Unassembled WGS sequence"/>
</dbReference>
<dbReference type="InterPro" id="IPR018934">
    <property type="entry name" value="RIO_dom"/>
</dbReference>
<protein>
    <recommendedName>
        <fullName evidence="1">non-specific serine/threonine protein kinase</fullName>
        <ecNumber evidence="1">2.7.11.1</ecNumber>
    </recommendedName>
</protein>
<evidence type="ECO:0000256" key="4">
    <source>
        <dbReference type="ARBA" id="ARBA00022741"/>
    </source>
</evidence>
<keyword evidence="5" id="KW-0418">Kinase</keyword>
<keyword evidence="6" id="KW-0067">ATP-binding</keyword>
<evidence type="ECO:0000256" key="1">
    <source>
        <dbReference type="ARBA" id="ARBA00012513"/>
    </source>
</evidence>
<feature type="domain" description="RIO-type" evidence="9">
    <location>
        <begin position="296"/>
        <end position="350"/>
    </location>
</feature>
<dbReference type="EC" id="2.7.11.1" evidence="1"/>